<feature type="transmembrane region" description="Helical" evidence="1">
    <location>
        <begin position="670"/>
        <end position="689"/>
    </location>
</feature>
<dbReference type="InterPro" id="IPR011990">
    <property type="entry name" value="TPR-like_helical_dom_sf"/>
</dbReference>
<dbReference type="Ensembl" id="ENSDCDT00010064980.1">
    <property type="protein sequence ID" value="ENSDCDP00010054397.1"/>
    <property type="gene ID" value="ENSDCDG00010031453.1"/>
</dbReference>
<dbReference type="PANTHER" id="PTHR44444:SF4">
    <property type="entry name" value="PROTEIN SEL-1 HOMOLOG 3 ISOFORM X1"/>
    <property type="match status" value="1"/>
</dbReference>
<keyword evidence="1" id="KW-1133">Transmembrane helix</keyword>
<name>A0AAY4E9T2_9TELE</name>
<dbReference type="GeneTree" id="ENSGT00940000165744"/>
<dbReference type="SMART" id="SM00671">
    <property type="entry name" value="SEL1"/>
    <property type="match status" value="8"/>
</dbReference>
<keyword evidence="1" id="KW-0472">Membrane</keyword>
<keyword evidence="3" id="KW-1185">Reference proteome</keyword>
<evidence type="ECO:0000313" key="2">
    <source>
        <dbReference type="Ensembl" id="ENSDCDP00010054397.1"/>
    </source>
</evidence>
<reference evidence="2" key="3">
    <citation type="submission" date="2025-09" db="UniProtKB">
        <authorList>
            <consortium name="Ensembl"/>
        </authorList>
    </citation>
    <scope>IDENTIFICATION</scope>
</reference>
<dbReference type="Pfam" id="PF08238">
    <property type="entry name" value="Sel1"/>
    <property type="match status" value="7"/>
</dbReference>
<accession>A0AAY4E9T2</accession>
<dbReference type="PANTHER" id="PTHR44444">
    <property type="entry name" value="PROTEIN SEL-1 HOMOLOG 3"/>
    <property type="match status" value="1"/>
</dbReference>
<sequence length="700" mass="79141">MEHRFNIAVTLDDTTGYFVIGGGEFVHGIEGYYGPVTYYRNRKLSETEKEVYIEPPVKMLQQWLQTCHEFKSDVKTKIAGCSERVKSKRPPDTCMDVYSKWAEHSLPTIPQSEPWEAPRGPQRRYAERLTEILTSKYGATDPSTISRALYSLSLRKMSQDGESCVARRVIPLLLQAGCLGNNDALHLSSVLYSSGFGVKRDPRKAWLLALLAAQQDWRLALLRLGYLHHVGEQNISPDPDLAYAYYSNIAKQTSQDRQNVTSKQTYVEEVYLNNDEVLKTQTNENDDLFHWLKLQARNGVAGAEQAMGRMLFWGQKGVSTDIQTAVKHYERGATRLEDPVSMYDFAIVLLMGRGVKQDIPRAVFYLKKAVAQGFGPAMNALAWYYERYEKDYEQAVQLWEQADALGSSDAAMNLGVMYSQGLYPGQSADQVRAYRYFLKSAERRHVDGAIHLAQVWVRGLPGHVKRMPLNAVLWVKWASEQNGYLGKVLRKGLDAYFKEDWLTALVYYMIAAESGFAAAQFNVAYLCELNPGGFLTPTFVKQCMWRYYNLTIQSQYPDSHAFIKMGDLLCGYDGLNFKDVQRAAEMYKRAALHGNPQGWYSLGALIQAGETLPVPVLLQLDLLKPYLSSEHELLTALYRRCRDSNSTDAYLPCTLALLSAHLHPKGTADVVFKISSTVAVALVTILFFIRRHTVFPGQTT</sequence>
<gene>
    <name evidence="2" type="primary">si:dkey-24p1.6</name>
</gene>
<dbReference type="InterPro" id="IPR042756">
    <property type="entry name" value="Sel-1L3"/>
</dbReference>
<reference evidence="2" key="2">
    <citation type="submission" date="2025-08" db="UniProtKB">
        <authorList>
            <consortium name="Ensembl"/>
        </authorList>
    </citation>
    <scope>IDENTIFICATION</scope>
</reference>
<dbReference type="Proteomes" id="UP000694580">
    <property type="component" value="Chromosome 19"/>
</dbReference>
<protein>
    <submittedName>
        <fullName evidence="2">Uncharacterized protein</fullName>
    </submittedName>
</protein>
<reference evidence="2 3" key="1">
    <citation type="submission" date="2020-06" db="EMBL/GenBank/DDBJ databases">
        <authorList>
            <consortium name="Wellcome Sanger Institute Data Sharing"/>
        </authorList>
    </citation>
    <scope>NUCLEOTIDE SEQUENCE [LARGE SCALE GENOMIC DNA]</scope>
</reference>
<evidence type="ECO:0000313" key="3">
    <source>
        <dbReference type="Proteomes" id="UP000694580"/>
    </source>
</evidence>
<dbReference type="AlphaFoldDB" id="A0AAY4E9T2"/>
<evidence type="ECO:0000256" key="1">
    <source>
        <dbReference type="SAM" id="Phobius"/>
    </source>
</evidence>
<dbReference type="InterPro" id="IPR006597">
    <property type="entry name" value="Sel1-like"/>
</dbReference>
<dbReference type="SUPFAM" id="SSF81901">
    <property type="entry name" value="HCP-like"/>
    <property type="match status" value="3"/>
</dbReference>
<dbReference type="Gene3D" id="1.25.40.10">
    <property type="entry name" value="Tetratricopeptide repeat domain"/>
    <property type="match status" value="2"/>
</dbReference>
<proteinExistence type="predicted"/>
<organism evidence="2 3">
    <name type="scientific">Denticeps clupeoides</name>
    <name type="common">denticle herring</name>
    <dbReference type="NCBI Taxonomy" id="299321"/>
    <lineage>
        <taxon>Eukaryota</taxon>
        <taxon>Metazoa</taxon>
        <taxon>Chordata</taxon>
        <taxon>Craniata</taxon>
        <taxon>Vertebrata</taxon>
        <taxon>Euteleostomi</taxon>
        <taxon>Actinopterygii</taxon>
        <taxon>Neopterygii</taxon>
        <taxon>Teleostei</taxon>
        <taxon>Clupei</taxon>
        <taxon>Clupeiformes</taxon>
        <taxon>Denticipitoidei</taxon>
        <taxon>Denticipitidae</taxon>
        <taxon>Denticeps</taxon>
    </lineage>
</organism>
<keyword evidence="1" id="KW-0812">Transmembrane</keyword>